<dbReference type="GO" id="GO:0005886">
    <property type="term" value="C:plasma membrane"/>
    <property type="evidence" value="ECO:0007669"/>
    <property type="project" value="TreeGrafter"/>
</dbReference>
<feature type="transmembrane region" description="Helical" evidence="7">
    <location>
        <begin position="389"/>
        <end position="410"/>
    </location>
</feature>
<dbReference type="OrthoDB" id="1840381at2"/>
<feature type="transmembrane region" description="Helical" evidence="7">
    <location>
        <begin position="162"/>
        <end position="179"/>
    </location>
</feature>
<feature type="transmembrane region" description="Helical" evidence="7">
    <location>
        <begin position="97"/>
        <end position="117"/>
    </location>
</feature>
<feature type="transmembrane region" description="Helical" evidence="7">
    <location>
        <begin position="283"/>
        <end position="304"/>
    </location>
</feature>
<comment type="similarity">
    <text evidence="2">Belongs to the SLC13A/DASS transporter (TC 2.A.47) family. NADC subfamily.</text>
</comment>
<dbReference type="RefSeq" id="WP_073078518.1">
    <property type="nucleotide sequence ID" value="NZ_FQXV01000006.1"/>
</dbReference>
<dbReference type="PANTHER" id="PTHR10283:SF82">
    <property type="entry name" value="SOLUTE CARRIER FAMILY 13 MEMBER 2"/>
    <property type="match status" value="1"/>
</dbReference>
<reference evidence="9 10" key="1">
    <citation type="submission" date="2016-11" db="EMBL/GenBank/DDBJ databases">
        <authorList>
            <person name="Jaros S."/>
            <person name="Januszkiewicz K."/>
            <person name="Wedrychowicz H."/>
        </authorList>
    </citation>
    <scope>NUCLEOTIDE SEQUENCE [LARGE SCALE GENOMIC DNA]</scope>
    <source>
        <strain evidence="9 10">DSM 10068</strain>
    </source>
</reference>
<gene>
    <name evidence="9" type="ORF">SAMN02745823_02064</name>
</gene>
<dbReference type="InterPro" id="IPR004680">
    <property type="entry name" value="Cit_transptr-like_dom"/>
</dbReference>
<feature type="transmembrane region" description="Helical" evidence="7">
    <location>
        <begin position="39"/>
        <end position="60"/>
    </location>
</feature>
<dbReference type="STRING" id="1123282.SAMN02745823_02064"/>
<dbReference type="PANTHER" id="PTHR10283">
    <property type="entry name" value="SOLUTE CARRIER FAMILY 13 MEMBER"/>
    <property type="match status" value="1"/>
</dbReference>
<evidence type="ECO:0000259" key="8">
    <source>
        <dbReference type="Pfam" id="PF03600"/>
    </source>
</evidence>
<feature type="transmembrane region" description="Helical" evidence="7">
    <location>
        <begin position="14"/>
        <end position="33"/>
    </location>
</feature>
<evidence type="ECO:0000313" key="10">
    <source>
        <dbReference type="Proteomes" id="UP000183995"/>
    </source>
</evidence>
<dbReference type="Pfam" id="PF03600">
    <property type="entry name" value="CitMHS"/>
    <property type="match status" value="1"/>
</dbReference>
<feature type="domain" description="Citrate transporter-like" evidence="8">
    <location>
        <begin position="54"/>
        <end position="425"/>
    </location>
</feature>
<feature type="transmembrane region" description="Helical" evidence="7">
    <location>
        <begin position="191"/>
        <end position="217"/>
    </location>
</feature>
<comment type="subcellular location">
    <subcellularLocation>
        <location evidence="1">Membrane</location>
        <topology evidence="1">Multi-pass membrane protein</topology>
    </subcellularLocation>
</comment>
<feature type="transmembrane region" description="Helical" evidence="7">
    <location>
        <begin position="67"/>
        <end position="91"/>
    </location>
</feature>
<evidence type="ECO:0000256" key="5">
    <source>
        <dbReference type="ARBA" id="ARBA00022989"/>
    </source>
</evidence>
<accession>A0A1M5XV04</accession>
<proteinExistence type="inferred from homology"/>
<dbReference type="EMBL" id="FQXV01000006">
    <property type="protein sequence ID" value="SHI03665.1"/>
    <property type="molecule type" value="Genomic_DNA"/>
</dbReference>
<feature type="transmembrane region" description="Helical" evidence="7">
    <location>
        <begin position="229"/>
        <end position="250"/>
    </location>
</feature>
<keyword evidence="3" id="KW-0813">Transport</keyword>
<keyword evidence="6 7" id="KW-0472">Membrane</keyword>
<evidence type="ECO:0000256" key="3">
    <source>
        <dbReference type="ARBA" id="ARBA00022448"/>
    </source>
</evidence>
<keyword evidence="10" id="KW-1185">Reference proteome</keyword>
<evidence type="ECO:0000256" key="2">
    <source>
        <dbReference type="ARBA" id="ARBA00006772"/>
    </source>
</evidence>
<evidence type="ECO:0000313" key="9">
    <source>
        <dbReference type="EMBL" id="SHI03665.1"/>
    </source>
</evidence>
<feature type="transmembrane region" description="Helical" evidence="7">
    <location>
        <begin position="310"/>
        <end position="330"/>
    </location>
</feature>
<feature type="transmembrane region" description="Helical" evidence="7">
    <location>
        <begin position="477"/>
        <end position="499"/>
    </location>
</feature>
<evidence type="ECO:0000256" key="7">
    <source>
        <dbReference type="SAM" id="Phobius"/>
    </source>
</evidence>
<feature type="transmembrane region" description="Helical" evidence="7">
    <location>
        <begin position="350"/>
        <end position="369"/>
    </location>
</feature>
<evidence type="ECO:0000256" key="4">
    <source>
        <dbReference type="ARBA" id="ARBA00022692"/>
    </source>
</evidence>
<protein>
    <submittedName>
        <fullName evidence="9">Solute carrier family 13 (Sodium-dependent dicarboxylate transporter), member 2/3/5</fullName>
    </submittedName>
</protein>
<feature type="transmembrane region" description="Helical" evidence="7">
    <location>
        <begin position="138"/>
        <end position="156"/>
    </location>
</feature>
<dbReference type="AlphaFoldDB" id="A0A1M5XV04"/>
<name>A0A1M5XV04_9FIRM</name>
<feature type="transmembrane region" description="Helical" evidence="7">
    <location>
        <begin position="417"/>
        <end position="447"/>
    </location>
</feature>
<dbReference type="GO" id="GO:0022857">
    <property type="term" value="F:transmembrane transporter activity"/>
    <property type="evidence" value="ECO:0007669"/>
    <property type="project" value="TreeGrafter"/>
</dbReference>
<sequence length="501" mass="54308">METQMAAPKKTRDALYFVKSIIGLAIMIFFQYIPAPAPITPTGMAVIGMLLGLIFLWTFVDIVWPTFAGILIFGFHAFAIYPKSISLAGIYEAGAQSFGNWCVVFIIGCLLLTLALEEAGTIRRITMWFLSRKFARKSPWAFTTMFLGAALLVGLFLDVSAAQFFMLGIAHQMFELLGFKKGEKWPTLMIIGLTFTTIIAFAATPICHAVPIMFMGIYSSITGQPVNMLSYILVGVPIGLVLWGLMLLWFRYVGKPDVSQLENIDYNVIESMKPGPMDKKEKIVVTVSLFVVVCWLLPGFMSFLAPNSPVLAWFNAATATAPMFAAIPLLAIIRIDGKPILNVMDALQKLPWYVIAFLAGIMMIASAVGEQSTGIPAFMAANLAPITNGLSPFVFVTLIAVLSCVLANFLNHVPVGIIFVSVSVPAAIAVGINPLVMFIAACLGANLGFAIPPAMVPIGVACADEWGSYKTTIKNGFFMLICTCVVLAILVYPLSSLVFGR</sequence>
<evidence type="ECO:0000256" key="6">
    <source>
        <dbReference type="ARBA" id="ARBA00023136"/>
    </source>
</evidence>
<keyword evidence="4 7" id="KW-0812">Transmembrane</keyword>
<dbReference type="Proteomes" id="UP000183995">
    <property type="component" value="Unassembled WGS sequence"/>
</dbReference>
<organism evidence="9 10">
    <name type="scientific">Sporobacter termitidis DSM 10068</name>
    <dbReference type="NCBI Taxonomy" id="1123282"/>
    <lineage>
        <taxon>Bacteria</taxon>
        <taxon>Bacillati</taxon>
        <taxon>Bacillota</taxon>
        <taxon>Clostridia</taxon>
        <taxon>Eubacteriales</taxon>
        <taxon>Oscillospiraceae</taxon>
        <taxon>Sporobacter</taxon>
    </lineage>
</organism>
<evidence type="ECO:0000256" key="1">
    <source>
        <dbReference type="ARBA" id="ARBA00004141"/>
    </source>
</evidence>
<keyword evidence="5 7" id="KW-1133">Transmembrane helix</keyword>